<reference evidence="1" key="1">
    <citation type="submission" date="2020-05" db="EMBL/GenBank/DDBJ databases">
        <authorList>
            <person name="Chiriac C."/>
            <person name="Salcher M."/>
            <person name="Ghai R."/>
            <person name="Kavagutti S V."/>
        </authorList>
    </citation>
    <scope>NUCLEOTIDE SEQUENCE</scope>
</reference>
<gene>
    <name evidence="1" type="ORF">UFOVP239_71</name>
</gene>
<dbReference type="EMBL" id="LR798278">
    <property type="protein sequence ID" value="CAB5220160.1"/>
    <property type="molecule type" value="Genomic_DNA"/>
</dbReference>
<protein>
    <submittedName>
        <fullName evidence="1">Uncharacterized protein</fullName>
    </submittedName>
</protein>
<proteinExistence type="predicted"/>
<sequence length="324" mass="32205">MPQFSDDLFLGPAQTYMGTGVVPYTATAVGGTGGASSSTLTITALTQGSPIVVGMYVDGSSVTDGTYITAFGTGSGGAGTYTLNQAINIANTTALTLHGNVIINDPSQMDLGIGPVGRIYVWDVIPQAAVTNNVAASQTAAGAGAVTLTAGTSAKSVTRPDGVTVIQLDLPRAIKVNCSTTARAFTVSGYDYYGQAMSEVITVSVAGTAVTGKKAFYQVSGATIAGSATAVVIGTSDVLGLPVRVTNVAYVGSVKSNNTLAQDAGTFVAADTATATNATGDVRGTYTPATASDGIVRTVMGILLPAIAVGPNATRVGALGVTQA</sequence>
<name>A0A6J7WQX0_9CAUD</name>
<organism evidence="1">
    <name type="scientific">uncultured Caudovirales phage</name>
    <dbReference type="NCBI Taxonomy" id="2100421"/>
    <lineage>
        <taxon>Viruses</taxon>
        <taxon>Duplodnaviria</taxon>
        <taxon>Heunggongvirae</taxon>
        <taxon>Uroviricota</taxon>
        <taxon>Caudoviricetes</taxon>
        <taxon>Peduoviridae</taxon>
        <taxon>Maltschvirus</taxon>
        <taxon>Maltschvirus maltsch</taxon>
    </lineage>
</organism>
<evidence type="ECO:0000313" key="1">
    <source>
        <dbReference type="EMBL" id="CAB5220160.1"/>
    </source>
</evidence>
<accession>A0A6J7WQX0</accession>